<dbReference type="AlphaFoldDB" id="A0A4Y2DZ68"/>
<dbReference type="Proteomes" id="UP000499080">
    <property type="component" value="Unassembled WGS sequence"/>
</dbReference>
<sequence length="196" mass="22402">MLGDFNIALLLSHTCFTFRISPRLGICTRLSEDVFSPFEEPLMKNVKTFGGLTHGRGVSDSVLARWTQGMTALQHICDGIEKFCGVDLTSSDQHLKISDSRVRRDNDDFRKMMEWFKHYNPYPENSNLISINTGVVGDSRINCHMAKEEGILGIKRIEGSNFYTVKFGTNDRVQPLALKRHEILFIQRYQAMFTGF</sequence>
<keyword evidence="2" id="KW-1185">Reference proteome</keyword>
<organism evidence="1 2">
    <name type="scientific">Araneus ventricosus</name>
    <name type="common">Orbweaver spider</name>
    <name type="synonym">Epeira ventricosa</name>
    <dbReference type="NCBI Taxonomy" id="182803"/>
    <lineage>
        <taxon>Eukaryota</taxon>
        <taxon>Metazoa</taxon>
        <taxon>Ecdysozoa</taxon>
        <taxon>Arthropoda</taxon>
        <taxon>Chelicerata</taxon>
        <taxon>Arachnida</taxon>
        <taxon>Araneae</taxon>
        <taxon>Araneomorphae</taxon>
        <taxon>Entelegynae</taxon>
        <taxon>Araneoidea</taxon>
        <taxon>Araneidae</taxon>
        <taxon>Araneus</taxon>
    </lineage>
</organism>
<gene>
    <name evidence="1" type="ORF">AVEN_149925_1</name>
</gene>
<dbReference type="EMBL" id="BGPR01000457">
    <property type="protein sequence ID" value="GBM21359.1"/>
    <property type="molecule type" value="Genomic_DNA"/>
</dbReference>
<name>A0A4Y2DZ68_ARAVE</name>
<evidence type="ECO:0000313" key="1">
    <source>
        <dbReference type="EMBL" id="GBM21359.1"/>
    </source>
</evidence>
<evidence type="ECO:0000313" key="2">
    <source>
        <dbReference type="Proteomes" id="UP000499080"/>
    </source>
</evidence>
<dbReference type="OrthoDB" id="7192102at2759"/>
<comment type="caution">
    <text evidence="1">The sequence shown here is derived from an EMBL/GenBank/DDBJ whole genome shotgun (WGS) entry which is preliminary data.</text>
</comment>
<accession>A0A4Y2DZ68</accession>
<reference evidence="1 2" key="1">
    <citation type="journal article" date="2019" name="Sci. Rep.">
        <title>Orb-weaving spider Araneus ventricosus genome elucidates the spidroin gene catalogue.</title>
        <authorList>
            <person name="Kono N."/>
            <person name="Nakamura H."/>
            <person name="Ohtoshi R."/>
            <person name="Moran D.A.P."/>
            <person name="Shinohara A."/>
            <person name="Yoshida Y."/>
            <person name="Fujiwara M."/>
            <person name="Mori M."/>
            <person name="Tomita M."/>
            <person name="Arakawa K."/>
        </authorList>
    </citation>
    <scope>NUCLEOTIDE SEQUENCE [LARGE SCALE GENOMIC DNA]</scope>
</reference>
<proteinExistence type="predicted"/>
<protein>
    <submittedName>
        <fullName evidence="1">Uncharacterized protein</fullName>
    </submittedName>
</protein>